<dbReference type="PROSITE" id="PS52029">
    <property type="entry name" value="LD_TPASE"/>
    <property type="match status" value="1"/>
</dbReference>
<dbReference type="RefSeq" id="WP_079536354.1">
    <property type="nucleotide sequence ID" value="NZ_LT670844.1"/>
</dbReference>
<comment type="pathway">
    <text evidence="1 7">Cell wall biogenesis; peptidoglycan biosynthesis.</text>
</comment>
<feature type="signal peptide" evidence="9">
    <location>
        <begin position="1"/>
        <end position="36"/>
    </location>
</feature>
<reference evidence="11 12" key="1">
    <citation type="submission" date="2016-11" db="EMBL/GenBank/DDBJ databases">
        <authorList>
            <person name="Jaros S."/>
            <person name="Januszkiewicz K."/>
            <person name="Wedrychowicz H."/>
        </authorList>
    </citation>
    <scope>NUCLEOTIDE SEQUENCE [LARGE SCALE GENOMIC DNA]</scope>
    <source>
        <strain evidence="11 12">GAS499</strain>
    </source>
</reference>
<dbReference type="GO" id="GO:0005576">
    <property type="term" value="C:extracellular region"/>
    <property type="evidence" value="ECO:0007669"/>
    <property type="project" value="TreeGrafter"/>
</dbReference>
<accession>A0A1M6IGK7</accession>
<feature type="active site" description="Proton donor/acceptor" evidence="7">
    <location>
        <position position="156"/>
    </location>
</feature>
<dbReference type="NCBIfam" id="NF004785">
    <property type="entry name" value="PRK06132.1-2"/>
    <property type="match status" value="1"/>
</dbReference>
<keyword evidence="3" id="KW-0808">Transferase</keyword>
<dbReference type="GO" id="GO:0071972">
    <property type="term" value="F:peptidoglycan L,D-transpeptidase activity"/>
    <property type="evidence" value="ECO:0007669"/>
    <property type="project" value="TreeGrafter"/>
</dbReference>
<dbReference type="FunFam" id="2.40.440.10:FF:000006">
    <property type="entry name" value="L,D-transpeptidase catalytic domain"/>
    <property type="match status" value="1"/>
</dbReference>
<dbReference type="AlphaFoldDB" id="A0A1M6IGK7"/>
<evidence type="ECO:0000256" key="3">
    <source>
        <dbReference type="ARBA" id="ARBA00022679"/>
    </source>
</evidence>
<evidence type="ECO:0000256" key="8">
    <source>
        <dbReference type="SAM" id="MobiDB-lite"/>
    </source>
</evidence>
<evidence type="ECO:0000256" key="1">
    <source>
        <dbReference type="ARBA" id="ARBA00004752"/>
    </source>
</evidence>
<evidence type="ECO:0000256" key="5">
    <source>
        <dbReference type="ARBA" id="ARBA00022984"/>
    </source>
</evidence>
<keyword evidence="5 7" id="KW-0573">Peptidoglycan synthesis</keyword>
<comment type="similarity">
    <text evidence="2">Belongs to the YkuD family.</text>
</comment>
<feature type="region of interest" description="Disordered" evidence="8">
    <location>
        <begin position="52"/>
        <end position="78"/>
    </location>
</feature>
<evidence type="ECO:0000313" key="12">
    <source>
        <dbReference type="Proteomes" id="UP000189935"/>
    </source>
</evidence>
<feature type="compositionally biased region" description="Basic and acidic residues" evidence="8">
    <location>
        <begin position="400"/>
        <end position="436"/>
    </location>
</feature>
<feature type="compositionally biased region" description="Basic and acidic residues" evidence="8">
    <location>
        <begin position="350"/>
        <end position="363"/>
    </location>
</feature>
<dbReference type="GO" id="GO:0008360">
    <property type="term" value="P:regulation of cell shape"/>
    <property type="evidence" value="ECO:0007669"/>
    <property type="project" value="UniProtKB-UniRule"/>
</dbReference>
<keyword evidence="4 7" id="KW-0133">Cell shape</keyword>
<dbReference type="InterPro" id="IPR050979">
    <property type="entry name" value="LD-transpeptidase"/>
</dbReference>
<dbReference type="Proteomes" id="UP000189935">
    <property type="component" value="Chromosome I"/>
</dbReference>
<dbReference type="InterPro" id="IPR038063">
    <property type="entry name" value="Transpep_catalytic_dom"/>
</dbReference>
<evidence type="ECO:0000313" key="11">
    <source>
        <dbReference type="EMBL" id="SHJ33564.1"/>
    </source>
</evidence>
<feature type="compositionally biased region" description="Low complexity" evidence="8">
    <location>
        <begin position="317"/>
        <end position="336"/>
    </location>
</feature>
<keyword evidence="9" id="KW-0732">Signal</keyword>
<dbReference type="GO" id="GO:0071555">
    <property type="term" value="P:cell wall organization"/>
    <property type="evidence" value="ECO:0007669"/>
    <property type="project" value="UniProtKB-UniRule"/>
</dbReference>
<feature type="domain" description="L,D-TPase catalytic" evidence="10">
    <location>
        <begin position="84"/>
        <end position="193"/>
    </location>
</feature>
<feature type="compositionally biased region" description="Basic and acidic residues" evidence="8">
    <location>
        <begin position="450"/>
        <end position="464"/>
    </location>
</feature>
<dbReference type="Pfam" id="PF03734">
    <property type="entry name" value="YkuD"/>
    <property type="match status" value="1"/>
</dbReference>
<name>A0A1M6IGK7_9BRAD</name>
<dbReference type="PANTHER" id="PTHR30582">
    <property type="entry name" value="L,D-TRANSPEPTIDASE"/>
    <property type="match status" value="1"/>
</dbReference>
<keyword evidence="6 7" id="KW-0961">Cell wall biogenesis/degradation</keyword>
<keyword evidence="11" id="KW-0449">Lipoprotein</keyword>
<dbReference type="GO" id="GO:0018104">
    <property type="term" value="P:peptidoglycan-protein cross-linking"/>
    <property type="evidence" value="ECO:0007669"/>
    <property type="project" value="TreeGrafter"/>
</dbReference>
<dbReference type="GO" id="GO:0016740">
    <property type="term" value="F:transferase activity"/>
    <property type="evidence" value="ECO:0007669"/>
    <property type="project" value="UniProtKB-KW"/>
</dbReference>
<feature type="chain" id="PRO_5012816334" evidence="9">
    <location>
        <begin position="37"/>
        <end position="627"/>
    </location>
</feature>
<dbReference type="SUPFAM" id="SSF141523">
    <property type="entry name" value="L,D-transpeptidase catalytic domain-like"/>
    <property type="match status" value="1"/>
</dbReference>
<organism evidence="11 12">
    <name type="scientific">Bradyrhizobium lablabi</name>
    <dbReference type="NCBI Taxonomy" id="722472"/>
    <lineage>
        <taxon>Bacteria</taxon>
        <taxon>Pseudomonadati</taxon>
        <taxon>Pseudomonadota</taxon>
        <taxon>Alphaproteobacteria</taxon>
        <taxon>Hyphomicrobiales</taxon>
        <taxon>Nitrobacteraceae</taxon>
        <taxon>Bradyrhizobium</taxon>
    </lineage>
</organism>
<evidence type="ECO:0000256" key="9">
    <source>
        <dbReference type="SAM" id="SignalP"/>
    </source>
</evidence>
<feature type="compositionally biased region" description="Polar residues" evidence="8">
    <location>
        <begin position="339"/>
        <end position="348"/>
    </location>
</feature>
<dbReference type="UniPathway" id="UPA00219"/>
<dbReference type="Gene3D" id="2.40.440.10">
    <property type="entry name" value="L,D-transpeptidase catalytic domain-like"/>
    <property type="match status" value="1"/>
</dbReference>
<dbReference type="EMBL" id="LT670844">
    <property type="protein sequence ID" value="SHJ33564.1"/>
    <property type="molecule type" value="Genomic_DNA"/>
</dbReference>
<evidence type="ECO:0000256" key="4">
    <source>
        <dbReference type="ARBA" id="ARBA00022960"/>
    </source>
</evidence>
<feature type="region of interest" description="Disordered" evidence="8">
    <location>
        <begin position="262"/>
        <end position="465"/>
    </location>
</feature>
<gene>
    <name evidence="11" type="ORF">SAMN05444159_0350</name>
</gene>
<sequence>MMRVRGHGVLGGTKRFWRIAALSAAGAIGAASQAEAALYYWSDYDPGYYRPAPMAPQRRPKLRPQQAKKPAVPEKESAKPQGPVIIAISIDQQKLRLYDANGFFAESPISTGMKGHPTPMGVFSVIQKQKLHHSNIYSGAPMPYMQRITWSGVAIHAGVLPGYPASHGCIRMPMAFAIKMWNWTKMGARVVVVPGELTPSNFSHPLLATRKVVPQPVAASEPQADAPAAAKGDKAADAAAIKPAIEPTIKEASLELRSTVGHHDSAKPAIDEPSASTPLRDQTHTADASGEMSARNSVTMSDAAPSGGSTPTHDEASAANDSALPAAADTAKAGGASNMEANSETGASTAKHDEIASPDDKPAATKSAEALAEEIESPETGAPNDATKTADHAQTSADAVKAEAKAEATKREAKADDIKTEPQKADPPKSNEKPDASVKAVSDAGAGVPAKKDQNRLTDAEKPAAAKPDPAAVLALKRPGQIAVFVSRKDSKLYVRQNFSPLFEMPIAIAPSDRPLGTHIFTAQVDKDDANVLHWSVVSLPAPARHVERRDEDDRASRRRKVAGAVEMKPMPKPDSPAEALDRLGIPAETMARITEALSTGSSIIVSDQGIAAGETGEGTDFIVSLR</sequence>
<evidence type="ECO:0000256" key="6">
    <source>
        <dbReference type="ARBA" id="ARBA00023316"/>
    </source>
</evidence>
<proteinExistence type="inferred from homology"/>
<evidence type="ECO:0000256" key="2">
    <source>
        <dbReference type="ARBA" id="ARBA00005992"/>
    </source>
</evidence>
<evidence type="ECO:0000256" key="7">
    <source>
        <dbReference type="PROSITE-ProRule" id="PRU01373"/>
    </source>
</evidence>
<dbReference type="PANTHER" id="PTHR30582:SF2">
    <property type="entry name" value="L,D-TRANSPEPTIDASE YCIB-RELATED"/>
    <property type="match status" value="1"/>
</dbReference>
<feature type="active site" description="Nucleophile" evidence="7">
    <location>
        <position position="169"/>
    </location>
</feature>
<evidence type="ECO:0000259" key="10">
    <source>
        <dbReference type="PROSITE" id="PS52029"/>
    </source>
</evidence>
<dbReference type="CDD" id="cd16913">
    <property type="entry name" value="YkuD_like"/>
    <property type="match status" value="1"/>
</dbReference>
<protein>
    <submittedName>
        <fullName evidence="11">Lipoprotein-anchoring transpeptidase ErfK/SrfK</fullName>
    </submittedName>
</protein>
<dbReference type="InterPro" id="IPR005490">
    <property type="entry name" value="LD_TPept_cat_dom"/>
</dbReference>